<reference evidence="4 5" key="1">
    <citation type="journal article" date="2016" name="Sci. Rep.">
        <title>Insights into Adaptations to a Near-Obligate Nematode Endoparasitic Lifestyle from the Finished Genome of Drechmeria coniospora.</title>
        <authorList>
            <person name="Zhang L."/>
            <person name="Zhou Z."/>
            <person name="Guo Q."/>
            <person name="Fokkens L."/>
            <person name="Miskei M."/>
            <person name="Pocsi I."/>
            <person name="Zhang W."/>
            <person name="Chen M."/>
            <person name="Wang L."/>
            <person name="Sun Y."/>
            <person name="Donzelli B.G."/>
            <person name="Gibson D.M."/>
            <person name="Nelson D.R."/>
            <person name="Luo J.G."/>
            <person name="Rep M."/>
            <person name="Liu H."/>
            <person name="Yang S."/>
            <person name="Wang J."/>
            <person name="Krasnoff S.B."/>
            <person name="Xu Y."/>
            <person name="Molnar I."/>
            <person name="Lin M."/>
        </authorList>
    </citation>
    <scope>NUCLEOTIDE SEQUENCE [LARGE SCALE GENOMIC DNA]</scope>
    <source>
        <strain evidence="4 5">ARSEF 6962</strain>
    </source>
</reference>
<evidence type="ECO:0000256" key="2">
    <source>
        <dbReference type="SAM" id="MobiDB-lite"/>
    </source>
</evidence>
<feature type="region of interest" description="Disordered" evidence="2">
    <location>
        <begin position="168"/>
        <end position="198"/>
    </location>
</feature>
<keyword evidence="5" id="KW-1185">Reference proteome</keyword>
<protein>
    <submittedName>
        <fullName evidence="4">Psi protein</fullName>
    </submittedName>
</protein>
<dbReference type="Gene3D" id="1.10.287.110">
    <property type="entry name" value="DnaJ domain"/>
    <property type="match status" value="1"/>
</dbReference>
<evidence type="ECO:0000259" key="3">
    <source>
        <dbReference type="PROSITE" id="PS50076"/>
    </source>
</evidence>
<dbReference type="PRINTS" id="PR00625">
    <property type="entry name" value="JDOMAIN"/>
</dbReference>
<dbReference type="Proteomes" id="UP000076580">
    <property type="component" value="Chromosome 01"/>
</dbReference>
<evidence type="ECO:0000313" key="4">
    <source>
        <dbReference type="EMBL" id="KYK61609.1"/>
    </source>
</evidence>
<dbReference type="CDD" id="cd06257">
    <property type="entry name" value="DnaJ"/>
    <property type="match status" value="1"/>
</dbReference>
<evidence type="ECO:0000256" key="1">
    <source>
        <dbReference type="ARBA" id="ARBA00023186"/>
    </source>
</evidence>
<dbReference type="InterPro" id="IPR001623">
    <property type="entry name" value="DnaJ_domain"/>
</dbReference>
<dbReference type="PROSITE" id="PS50076">
    <property type="entry name" value="DNAJ_2"/>
    <property type="match status" value="1"/>
</dbReference>
<accession>A0A151GWX3</accession>
<dbReference type="Pfam" id="PF01556">
    <property type="entry name" value="DnaJ_C"/>
    <property type="match status" value="1"/>
</dbReference>
<dbReference type="CDD" id="cd10747">
    <property type="entry name" value="DnaJ_C"/>
    <property type="match status" value="1"/>
</dbReference>
<dbReference type="GO" id="GO:0006413">
    <property type="term" value="P:translational initiation"/>
    <property type="evidence" value="ECO:0007669"/>
    <property type="project" value="TreeGrafter"/>
</dbReference>
<dbReference type="AlphaFoldDB" id="A0A151GWX3"/>
<dbReference type="STRING" id="98403.A0A151GWX3"/>
<dbReference type="Gene3D" id="2.60.260.20">
    <property type="entry name" value="Urease metallochaperone UreE, N-terminal domain"/>
    <property type="match status" value="2"/>
</dbReference>
<gene>
    <name evidence="4" type="ORF">DCS_02752</name>
</gene>
<dbReference type="FunCoup" id="A0A151GWX3">
    <property type="interactions" value="371"/>
</dbReference>
<dbReference type="FunFam" id="2.60.260.20:FF:000013">
    <property type="entry name" value="DnaJ subfamily B member 11"/>
    <property type="match status" value="1"/>
</dbReference>
<evidence type="ECO:0000313" key="5">
    <source>
        <dbReference type="Proteomes" id="UP000076580"/>
    </source>
</evidence>
<keyword evidence="1" id="KW-0143">Chaperone</keyword>
<dbReference type="SMART" id="SM00271">
    <property type="entry name" value="DnaJ"/>
    <property type="match status" value="1"/>
</dbReference>
<dbReference type="SUPFAM" id="SSF46565">
    <property type="entry name" value="Chaperone J-domain"/>
    <property type="match status" value="1"/>
</dbReference>
<dbReference type="OrthoDB" id="550424at2759"/>
<dbReference type="GeneID" id="63715395"/>
<name>A0A151GWX3_DRECN</name>
<dbReference type="SUPFAM" id="SSF49493">
    <property type="entry name" value="HSP40/DnaJ peptide-binding domain"/>
    <property type="match status" value="2"/>
</dbReference>
<dbReference type="GO" id="GO:0006457">
    <property type="term" value="P:protein folding"/>
    <property type="evidence" value="ECO:0007669"/>
    <property type="project" value="InterPro"/>
</dbReference>
<dbReference type="FunFam" id="2.60.260.20:FF:000002">
    <property type="entry name" value="Dnaj homolog subfamily b member"/>
    <property type="match status" value="1"/>
</dbReference>
<organism evidence="4 5">
    <name type="scientific">Drechmeria coniospora</name>
    <name type="common">Nematophagous fungus</name>
    <name type="synonym">Meria coniospora</name>
    <dbReference type="NCBI Taxonomy" id="98403"/>
    <lineage>
        <taxon>Eukaryota</taxon>
        <taxon>Fungi</taxon>
        <taxon>Dikarya</taxon>
        <taxon>Ascomycota</taxon>
        <taxon>Pezizomycotina</taxon>
        <taxon>Sordariomycetes</taxon>
        <taxon>Hypocreomycetidae</taxon>
        <taxon>Hypocreales</taxon>
        <taxon>Ophiocordycipitaceae</taxon>
        <taxon>Drechmeria</taxon>
    </lineage>
</organism>
<dbReference type="InParanoid" id="A0A151GWX3"/>
<dbReference type="RefSeq" id="XP_040660961.1">
    <property type="nucleotide sequence ID" value="XM_040800078.1"/>
</dbReference>
<dbReference type="PANTHER" id="PTHR24078:SF553">
    <property type="entry name" value="DNAJ HOMOLOG SUBFAMILY B MEMBER 5"/>
    <property type="match status" value="1"/>
</dbReference>
<dbReference type="InterPro" id="IPR008971">
    <property type="entry name" value="HSP40/DnaJ_pept-bd"/>
</dbReference>
<dbReference type="InterPro" id="IPR036869">
    <property type="entry name" value="J_dom_sf"/>
</dbReference>
<dbReference type="GO" id="GO:0051082">
    <property type="term" value="F:unfolded protein binding"/>
    <property type="evidence" value="ECO:0007669"/>
    <property type="project" value="InterPro"/>
</dbReference>
<dbReference type="InterPro" id="IPR051339">
    <property type="entry name" value="DnaJ_subfamily_B"/>
</dbReference>
<dbReference type="GO" id="GO:0051087">
    <property type="term" value="F:protein-folding chaperone binding"/>
    <property type="evidence" value="ECO:0007669"/>
    <property type="project" value="TreeGrafter"/>
</dbReference>
<dbReference type="EMBL" id="LAYC01000001">
    <property type="protein sequence ID" value="KYK61609.1"/>
    <property type="molecule type" value="Genomic_DNA"/>
</dbReference>
<dbReference type="Pfam" id="PF00226">
    <property type="entry name" value="DnaJ"/>
    <property type="match status" value="1"/>
</dbReference>
<dbReference type="GO" id="GO:0005829">
    <property type="term" value="C:cytosol"/>
    <property type="evidence" value="ECO:0007669"/>
    <property type="project" value="TreeGrafter"/>
</dbReference>
<proteinExistence type="predicted"/>
<dbReference type="InterPro" id="IPR002939">
    <property type="entry name" value="DnaJ_C"/>
</dbReference>
<dbReference type="PANTHER" id="PTHR24078">
    <property type="entry name" value="DNAJ HOMOLOG SUBFAMILY C MEMBER"/>
    <property type="match status" value="1"/>
</dbReference>
<feature type="domain" description="J" evidence="3">
    <location>
        <begin position="6"/>
        <end position="71"/>
    </location>
</feature>
<sequence length="375" mass="40690">MVRESKLYDTLNVKPEASQDEIKKGYRKAALKWHPDKNKDSPNAAEKFKECSQAYEILSDPEKRKIYDQYGLEFLLRGGAAPPPDAGAGGNPYGGAGGMPGGFDFGGGVPGAGGARTFHFSTGNAPGGGGGGFAFNNAEDIFSEFMRQQQGTGAGAGDDDFPNIFSSFGGGAGGRPGRTRMRTSGGGFNDARKRDPTPEITTVERPLPLSLEELFNGVTKKMKIKRKTFDESGKRVQTDQILEVPIKPGLKKGSKIKFNGVGDQVEGGRQDLHFIVEEKEHPLFKREDNDIVHTVTLGLKESLTGWNRTVTTIEGRQIHLDKGGPTQPGSEDRYPGLGMPMTKKPGQRGDFVIKYKVNFPSSLTPAQKQKLREIL</sequence>
<comment type="caution">
    <text evidence="4">The sequence shown here is derived from an EMBL/GenBank/DDBJ whole genome shotgun (WGS) entry which is preliminary data.</text>
</comment>
<dbReference type="FunFam" id="1.10.287.110:FF:000136">
    <property type="entry name" value="DnaJ domain-containing protein Psi"/>
    <property type="match status" value="1"/>
</dbReference>